<dbReference type="RefSeq" id="XP_014671915.1">
    <property type="nucleotide sequence ID" value="XM_014816429.1"/>
</dbReference>
<sequence>MSVDPSDYEGQSVLRVCRNGNSAFESPTAIGAPPLVTYRAIAAYSWAVNNNLLDTYQLKSLDGIADGVNVEELAVTRDGDRLRVVIADKHGNDVTTDNYALREPYDRVINCLGFKYDFSLFNGSLGVQRGSGARAKYPAIGDNYEATTVPGLFFVGANTHSLDFRRSAGGFIHGFRYTARTLHKILERRNHGDAWPAYSLRATEIVAAILRRVNEASDLYQMFGVLADVIMLRDNKRRADYVEAFPINLLPEFAAISGIEAGPVIVIVLEYGKNFSGEGKDPFHSQRATGSYSHAHLSNFLHPVLYYYDALPTAADMASKPIGWLLPRPRLLHHVVEDFLTDWTALSSHVAPLRHFVDDALQVDTRWRFTDECFALRLTHASLPYACEEFYMAGRGLVPTTKHQRHLASQEYALSE</sequence>
<dbReference type="Proteomes" id="UP000695022">
    <property type="component" value="Unplaced"/>
</dbReference>
<reference evidence="2" key="1">
    <citation type="submission" date="2025-08" db="UniProtKB">
        <authorList>
            <consortium name="RefSeq"/>
        </authorList>
    </citation>
    <scope>IDENTIFICATION</scope>
</reference>
<dbReference type="InterPro" id="IPR036188">
    <property type="entry name" value="FAD/NAD-bd_sf"/>
</dbReference>
<protein>
    <submittedName>
        <fullName evidence="2">FAD-dependent oxidoreductase domain-containing protein 2-like</fullName>
    </submittedName>
</protein>
<gene>
    <name evidence="2" type="primary">LOC106812533</name>
</gene>
<evidence type="ECO:0000313" key="2">
    <source>
        <dbReference type="RefSeq" id="XP_014671915.1"/>
    </source>
</evidence>
<organism evidence="1 2">
    <name type="scientific">Priapulus caudatus</name>
    <name type="common">Priapulid worm</name>
    <dbReference type="NCBI Taxonomy" id="37621"/>
    <lineage>
        <taxon>Eukaryota</taxon>
        <taxon>Metazoa</taxon>
        <taxon>Ecdysozoa</taxon>
        <taxon>Scalidophora</taxon>
        <taxon>Priapulida</taxon>
        <taxon>Priapulimorpha</taxon>
        <taxon>Priapulimorphida</taxon>
        <taxon>Priapulidae</taxon>
        <taxon>Priapulus</taxon>
    </lineage>
</organism>
<dbReference type="SUPFAM" id="SSF51905">
    <property type="entry name" value="FAD/NAD(P)-binding domain"/>
    <property type="match status" value="1"/>
</dbReference>
<dbReference type="GeneID" id="106812533"/>
<proteinExistence type="predicted"/>
<accession>A0ABM1EI94</accession>
<name>A0ABM1EI94_PRICU</name>
<keyword evidence="1" id="KW-1185">Reference proteome</keyword>
<evidence type="ECO:0000313" key="1">
    <source>
        <dbReference type="Proteomes" id="UP000695022"/>
    </source>
</evidence>